<dbReference type="Proteomes" id="UP001235513">
    <property type="component" value="Unassembled WGS sequence"/>
</dbReference>
<accession>A0ABT9SHB0</accession>
<gene>
    <name evidence="1" type="ORF">J2T04_000244</name>
</gene>
<dbReference type="RefSeq" id="WP_306840474.1">
    <property type="nucleotide sequence ID" value="NZ_JAUSRL010000001.1"/>
</dbReference>
<comment type="caution">
    <text evidence="1">The sequence shown here is derived from an EMBL/GenBank/DDBJ whole genome shotgun (WGS) entry which is preliminary data.</text>
</comment>
<organism evidence="1 2">
    <name type="scientific">Chryseobacterium lathyri</name>
    <dbReference type="NCBI Taxonomy" id="395933"/>
    <lineage>
        <taxon>Bacteria</taxon>
        <taxon>Pseudomonadati</taxon>
        <taxon>Bacteroidota</taxon>
        <taxon>Flavobacteriia</taxon>
        <taxon>Flavobacteriales</taxon>
        <taxon>Weeksellaceae</taxon>
        <taxon>Chryseobacterium group</taxon>
        <taxon>Chryseobacterium</taxon>
    </lineage>
</organism>
<evidence type="ECO:0000313" key="1">
    <source>
        <dbReference type="EMBL" id="MDP9958377.1"/>
    </source>
</evidence>
<proteinExistence type="predicted"/>
<keyword evidence="2" id="KW-1185">Reference proteome</keyword>
<protein>
    <submittedName>
        <fullName evidence="1">Uncharacterized protein</fullName>
    </submittedName>
</protein>
<sequence length="53" mass="6268">MKIDVKGRYNDITEHLALAFFDTTNIEKESFKAYIPLNLIQKKRLVIYILKPN</sequence>
<evidence type="ECO:0000313" key="2">
    <source>
        <dbReference type="Proteomes" id="UP001235513"/>
    </source>
</evidence>
<dbReference type="EMBL" id="JAUSRL010000001">
    <property type="protein sequence ID" value="MDP9958377.1"/>
    <property type="molecule type" value="Genomic_DNA"/>
</dbReference>
<reference evidence="1 2" key="1">
    <citation type="submission" date="2023-07" db="EMBL/GenBank/DDBJ databases">
        <title>Sorghum-associated microbial communities from plants grown in Nebraska, USA.</title>
        <authorList>
            <person name="Schachtman D."/>
        </authorList>
    </citation>
    <scope>NUCLEOTIDE SEQUENCE [LARGE SCALE GENOMIC DNA]</scope>
    <source>
        <strain evidence="1 2">CC351</strain>
    </source>
</reference>
<name>A0ABT9SHB0_9FLAO</name>